<comment type="caution">
    <text evidence="1">The sequence shown here is derived from an EMBL/GenBank/DDBJ whole genome shotgun (WGS) entry which is preliminary data.</text>
</comment>
<name>A0A0B8QWA7_LACLL</name>
<keyword evidence="1" id="KW-0067">ATP-binding</keyword>
<organism evidence="1 2">
    <name type="scientific">Lactococcus lactis subsp. lactis</name>
    <name type="common">Streptococcus lactis</name>
    <dbReference type="NCBI Taxonomy" id="1360"/>
    <lineage>
        <taxon>Bacteria</taxon>
        <taxon>Bacillati</taxon>
        <taxon>Bacillota</taxon>
        <taxon>Bacilli</taxon>
        <taxon>Lactobacillales</taxon>
        <taxon>Streptococcaceae</taxon>
        <taxon>Lactococcus</taxon>
    </lineage>
</organism>
<dbReference type="GO" id="GO:0004386">
    <property type="term" value="F:helicase activity"/>
    <property type="evidence" value="ECO:0007669"/>
    <property type="project" value="UniProtKB-KW"/>
</dbReference>
<keyword evidence="1" id="KW-0347">Helicase</keyword>
<reference evidence="1 2" key="1">
    <citation type="submission" date="2015-01" db="EMBL/GenBank/DDBJ databases">
        <title>Lactococcus lactis subsp.lactis JCM 5805 whole genome shotgun sequence.</title>
        <authorList>
            <person name="Fujii T."/>
            <person name="Tomita Y."/>
            <person name="Ikushima S."/>
            <person name="Fujiwara D."/>
        </authorList>
    </citation>
    <scope>NUCLEOTIDE SEQUENCE [LARGE SCALE GENOMIC DNA]</scope>
    <source>
        <strain evidence="1 2">JCM 5805</strain>
    </source>
</reference>
<keyword evidence="1" id="KW-0547">Nucleotide-binding</keyword>
<protein>
    <submittedName>
        <fullName evidence="1">Helicase subunit of the DNA excision repair complex</fullName>
    </submittedName>
</protein>
<proteinExistence type="predicted"/>
<gene>
    <name evidence="1" type="ORF">JCM5805K_2441</name>
</gene>
<dbReference type="EMBL" id="BBSI01000038">
    <property type="protein sequence ID" value="GAM81317.1"/>
    <property type="molecule type" value="Genomic_DNA"/>
</dbReference>
<keyword evidence="1" id="KW-0378">Hydrolase</keyword>
<dbReference type="Proteomes" id="UP000031847">
    <property type="component" value="Unassembled WGS sequence"/>
</dbReference>
<accession>A0A0B8QWA7</accession>
<evidence type="ECO:0000313" key="1">
    <source>
        <dbReference type="EMBL" id="GAM81317.1"/>
    </source>
</evidence>
<evidence type="ECO:0000313" key="2">
    <source>
        <dbReference type="Proteomes" id="UP000031847"/>
    </source>
</evidence>
<sequence>MRGESIMKSTFYANIELGGEITQVSFEATSASDVIEQIWRTYGISTPIIEIWAEVTDDDSSKQ</sequence>
<dbReference type="AlphaFoldDB" id="A0A0B8QWA7"/>